<evidence type="ECO:0000256" key="1">
    <source>
        <dbReference type="SAM" id="MobiDB-lite"/>
    </source>
</evidence>
<dbReference type="InterPro" id="IPR007427">
    <property type="entry name" value="DUF475"/>
</dbReference>
<name>A0A2G1MDB8_9RHOB</name>
<proteinExistence type="predicted"/>
<feature type="transmembrane region" description="Helical" evidence="2">
    <location>
        <begin position="103"/>
        <end position="123"/>
    </location>
</feature>
<keyword evidence="2" id="KW-0472">Membrane</keyword>
<protein>
    <submittedName>
        <fullName evidence="3">Uncharacterized protein</fullName>
    </submittedName>
</protein>
<sequence length="155" mass="16778">MVRSAPQGLGGRRRGSPGAALDIGRSRSHQADVRGEDNAIVNANKLDTMAQVWRRRFLTWGILIAVVGIRIVFPLAVVIIAAGIGPWDAIRFAAATPEDYARIMEAAHLSITAFGGTFLIMVARGSFIDEEKEVVWIGACAARPGCKGCRSVWCW</sequence>
<dbReference type="OrthoDB" id="8533002at2"/>
<evidence type="ECO:0000313" key="3">
    <source>
        <dbReference type="EMBL" id="PHP26711.1"/>
    </source>
</evidence>
<evidence type="ECO:0000256" key="2">
    <source>
        <dbReference type="SAM" id="Phobius"/>
    </source>
</evidence>
<gene>
    <name evidence="3" type="ORF">CJ301_15175</name>
</gene>
<accession>A0A2G1MDB8</accession>
<feature type="transmembrane region" description="Helical" evidence="2">
    <location>
        <begin position="57"/>
        <end position="83"/>
    </location>
</feature>
<dbReference type="Proteomes" id="UP000221860">
    <property type="component" value="Unassembled WGS sequence"/>
</dbReference>
<keyword evidence="4" id="KW-1185">Reference proteome</keyword>
<feature type="region of interest" description="Disordered" evidence="1">
    <location>
        <begin position="1"/>
        <end position="29"/>
    </location>
</feature>
<evidence type="ECO:0000313" key="4">
    <source>
        <dbReference type="Proteomes" id="UP000221860"/>
    </source>
</evidence>
<dbReference type="AlphaFoldDB" id="A0A2G1MDB8"/>
<organism evidence="3 4">
    <name type="scientific">Limimaricola cinnabarinus</name>
    <dbReference type="NCBI Taxonomy" id="1125964"/>
    <lineage>
        <taxon>Bacteria</taxon>
        <taxon>Pseudomonadati</taxon>
        <taxon>Pseudomonadota</taxon>
        <taxon>Alphaproteobacteria</taxon>
        <taxon>Rhodobacterales</taxon>
        <taxon>Paracoccaceae</taxon>
        <taxon>Limimaricola</taxon>
    </lineage>
</organism>
<keyword evidence="2" id="KW-0812">Transmembrane</keyword>
<dbReference type="EMBL" id="NQWH01000030">
    <property type="protein sequence ID" value="PHP26711.1"/>
    <property type="molecule type" value="Genomic_DNA"/>
</dbReference>
<comment type="caution">
    <text evidence="3">The sequence shown here is derived from an EMBL/GenBank/DDBJ whole genome shotgun (WGS) entry which is preliminary data.</text>
</comment>
<reference evidence="3 4" key="1">
    <citation type="submission" date="2017-08" db="EMBL/GenBank/DDBJ databases">
        <title>Draft Genome Sequence of Loktanella cinnabarina Strain XM1, Isolated from Coastal Surface Water.</title>
        <authorList>
            <person name="Ma R."/>
            <person name="Wang J."/>
            <person name="Wang Q."/>
            <person name="Ma Z."/>
            <person name="Li J."/>
            <person name="Chen L."/>
        </authorList>
    </citation>
    <scope>NUCLEOTIDE SEQUENCE [LARGE SCALE GENOMIC DNA]</scope>
    <source>
        <strain evidence="3 4">XM1</strain>
    </source>
</reference>
<dbReference type="Pfam" id="PF04332">
    <property type="entry name" value="DUF475"/>
    <property type="match status" value="1"/>
</dbReference>
<keyword evidence="2" id="KW-1133">Transmembrane helix</keyword>